<sequence length="272" mass="31373">MDATELPQDQQHVDEAMNGVVELSSSIDEDSFVEDGNKKNINCQRPMLNDELEDRTYVELEVVVAEGKVNDHLATQSIMVNSSRNAQILLLKKNSPIRNLHDLVSHNISVKEGIRLINDSQTVVSEDKEEMIQENLYQVARSADNVLDDEWEILCKICMEDGEYSLNITDNSIPSPPTEISQGDESDEDEDIIQIFLAEIIEVWIFQKKTEKCDTNHTRHAGNLFIKRNELIHRYNFLRWSRRSLEEEKENMTNKIEDLKDQVLVLTNKMAQ</sequence>
<dbReference type="EMBL" id="JAVYJV010000007">
    <property type="protein sequence ID" value="KAK4366516.1"/>
    <property type="molecule type" value="Genomic_DNA"/>
</dbReference>
<organism evidence="3 4">
    <name type="scientific">Anisodus tanguticus</name>
    <dbReference type="NCBI Taxonomy" id="243964"/>
    <lineage>
        <taxon>Eukaryota</taxon>
        <taxon>Viridiplantae</taxon>
        <taxon>Streptophyta</taxon>
        <taxon>Embryophyta</taxon>
        <taxon>Tracheophyta</taxon>
        <taxon>Spermatophyta</taxon>
        <taxon>Magnoliopsida</taxon>
        <taxon>eudicotyledons</taxon>
        <taxon>Gunneridae</taxon>
        <taxon>Pentapetalae</taxon>
        <taxon>asterids</taxon>
        <taxon>lamiids</taxon>
        <taxon>Solanales</taxon>
        <taxon>Solanaceae</taxon>
        <taxon>Solanoideae</taxon>
        <taxon>Hyoscyameae</taxon>
        <taxon>Anisodus</taxon>
    </lineage>
</organism>
<dbReference type="Proteomes" id="UP001291623">
    <property type="component" value="Unassembled WGS sequence"/>
</dbReference>
<dbReference type="AlphaFoldDB" id="A0AAE1SCR2"/>
<evidence type="ECO:0000313" key="4">
    <source>
        <dbReference type="Proteomes" id="UP001291623"/>
    </source>
</evidence>
<gene>
    <name evidence="3" type="ORF">RND71_014396</name>
</gene>
<proteinExistence type="predicted"/>
<keyword evidence="1" id="KW-0175">Coiled coil</keyword>
<evidence type="ECO:0000256" key="1">
    <source>
        <dbReference type="SAM" id="Coils"/>
    </source>
</evidence>
<comment type="caution">
    <text evidence="3">The sequence shown here is derived from an EMBL/GenBank/DDBJ whole genome shotgun (WGS) entry which is preliminary data.</text>
</comment>
<feature type="region of interest" description="Disordered" evidence="2">
    <location>
        <begin position="168"/>
        <end position="187"/>
    </location>
</feature>
<evidence type="ECO:0000256" key="2">
    <source>
        <dbReference type="SAM" id="MobiDB-lite"/>
    </source>
</evidence>
<keyword evidence="4" id="KW-1185">Reference proteome</keyword>
<protein>
    <submittedName>
        <fullName evidence="3">Uncharacterized protein</fullName>
    </submittedName>
</protein>
<evidence type="ECO:0000313" key="3">
    <source>
        <dbReference type="EMBL" id="KAK4366516.1"/>
    </source>
</evidence>
<feature type="coiled-coil region" evidence="1">
    <location>
        <begin position="235"/>
        <end position="269"/>
    </location>
</feature>
<name>A0AAE1SCR2_9SOLA</name>
<reference evidence="3" key="1">
    <citation type="submission" date="2023-12" db="EMBL/GenBank/DDBJ databases">
        <title>Genome assembly of Anisodus tanguticus.</title>
        <authorList>
            <person name="Wang Y.-J."/>
        </authorList>
    </citation>
    <scope>NUCLEOTIDE SEQUENCE</scope>
    <source>
        <strain evidence="3">KB-2021</strain>
        <tissue evidence="3">Leaf</tissue>
    </source>
</reference>
<accession>A0AAE1SCR2</accession>